<accession>A0A5B8VXE1</accession>
<dbReference type="EMBL" id="CP042437">
    <property type="protein sequence ID" value="QEC75881.1"/>
    <property type="molecule type" value="Genomic_DNA"/>
</dbReference>
<dbReference type="Proteomes" id="UP000321362">
    <property type="component" value="Chromosome"/>
</dbReference>
<protein>
    <submittedName>
        <fullName evidence="1">Uncharacterized protein</fullName>
    </submittedName>
</protein>
<name>A0A5B8VXE1_9SPHI</name>
<reference evidence="1 2" key="1">
    <citation type="journal article" date="2013" name="J. Microbiol.">
        <title>Mucilaginibacter ginsenosidivorax sp. nov., with ginsenoside converting activity isolated from sediment.</title>
        <authorList>
            <person name="Kim J.K."/>
            <person name="Choi T.E."/>
            <person name="Liu Q.M."/>
            <person name="Park H.Y."/>
            <person name="Yi T.H."/>
            <person name="Yoon M.H."/>
            <person name="Kim S.C."/>
            <person name="Im W.T."/>
        </authorList>
    </citation>
    <scope>NUCLEOTIDE SEQUENCE [LARGE SCALE GENOMIC DNA]</scope>
    <source>
        <strain evidence="1 2">KHI28</strain>
    </source>
</reference>
<dbReference type="RefSeq" id="WP_147053067.1">
    <property type="nucleotide sequence ID" value="NZ_CP042437.1"/>
</dbReference>
<proteinExistence type="predicted"/>
<dbReference type="KEGG" id="mgk:FSB76_07945"/>
<organism evidence="1 2">
    <name type="scientific">Mucilaginibacter ginsenosidivorax</name>
    <dbReference type="NCBI Taxonomy" id="862126"/>
    <lineage>
        <taxon>Bacteria</taxon>
        <taxon>Pseudomonadati</taxon>
        <taxon>Bacteroidota</taxon>
        <taxon>Sphingobacteriia</taxon>
        <taxon>Sphingobacteriales</taxon>
        <taxon>Sphingobacteriaceae</taxon>
        <taxon>Mucilaginibacter</taxon>
    </lineage>
</organism>
<dbReference type="OrthoDB" id="797397at2"/>
<evidence type="ECO:0000313" key="1">
    <source>
        <dbReference type="EMBL" id="QEC75881.1"/>
    </source>
</evidence>
<dbReference type="AlphaFoldDB" id="A0A5B8VXE1"/>
<gene>
    <name evidence="1" type="ORF">FSB76_07945</name>
</gene>
<keyword evidence="2" id="KW-1185">Reference proteome</keyword>
<evidence type="ECO:0000313" key="2">
    <source>
        <dbReference type="Proteomes" id="UP000321362"/>
    </source>
</evidence>
<sequence length="80" mass="9268">MPRPRPGHFCYLLHFRVHSPDALQALPQVSKQFGLVHDLAHLLHWFILVLQQGVLANDILQIVKSISVVMKRIFFMILNN</sequence>